<protein>
    <submittedName>
        <fullName evidence="1">Uncharacterized protein</fullName>
    </submittedName>
</protein>
<organism evidence="1">
    <name type="scientific">bioreactor metagenome</name>
    <dbReference type="NCBI Taxonomy" id="1076179"/>
    <lineage>
        <taxon>unclassified sequences</taxon>
        <taxon>metagenomes</taxon>
        <taxon>ecological metagenomes</taxon>
    </lineage>
</organism>
<reference evidence="1" key="1">
    <citation type="submission" date="2019-08" db="EMBL/GenBank/DDBJ databases">
        <authorList>
            <person name="Kucharzyk K."/>
            <person name="Murdoch R.W."/>
            <person name="Higgins S."/>
            <person name="Loffler F."/>
        </authorList>
    </citation>
    <scope>NUCLEOTIDE SEQUENCE</scope>
</reference>
<accession>A0A645BGF9</accession>
<gene>
    <name evidence="1" type="ORF">SDC9_111313</name>
</gene>
<dbReference type="AlphaFoldDB" id="A0A645BGF9"/>
<comment type="caution">
    <text evidence="1">The sequence shown here is derived from an EMBL/GenBank/DDBJ whole genome shotgun (WGS) entry which is preliminary data.</text>
</comment>
<name>A0A645BGF9_9ZZZZ</name>
<evidence type="ECO:0000313" key="1">
    <source>
        <dbReference type="EMBL" id="MPM64427.1"/>
    </source>
</evidence>
<sequence>MDRKYLRPVFSDEMLLSASNVSSMDEIRKVRIPSMICIVKRDKKRSENIVCSGSVGYRMTVKGVDMLYLFEDSVRELGMRFYPAISETIYYLDPYQDNFYICLDDYFDYLKKVRVSELEVVAQDLGAKRVQITFKEHKKAFFTKNARVGTAVKKVKTSNSYDNVSNEYSSVEVAADVKFSGQDSPVKPTLVYFKNESDIEKLVQMRTENNKNKIESKTYRLQCNKTAGIKEKDAARIDAVLYQLKCSGTATVSSEAQRESRTELEYSIEF</sequence>
<proteinExistence type="predicted"/>
<dbReference type="EMBL" id="VSSQ01019946">
    <property type="protein sequence ID" value="MPM64427.1"/>
    <property type="molecule type" value="Genomic_DNA"/>
</dbReference>